<evidence type="ECO:0000256" key="5">
    <source>
        <dbReference type="ARBA" id="ARBA00022692"/>
    </source>
</evidence>
<dbReference type="InterPro" id="IPR020846">
    <property type="entry name" value="MFS_dom"/>
</dbReference>
<evidence type="ECO:0000256" key="6">
    <source>
        <dbReference type="ARBA" id="ARBA00022989"/>
    </source>
</evidence>
<dbReference type="PROSITE" id="PS50850">
    <property type="entry name" value="MFS"/>
    <property type="match status" value="1"/>
</dbReference>
<dbReference type="InterPro" id="IPR011701">
    <property type="entry name" value="MFS"/>
</dbReference>
<keyword evidence="5 8" id="KW-0812">Transmembrane</keyword>
<comment type="caution">
    <text evidence="10">The sequence shown here is derived from an EMBL/GenBank/DDBJ whole genome shotgun (WGS) entry which is preliminary data.</text>
</comment>
<feature type="transmembrane region" description="Helical" evidence="8">
    <location>
        <begin position="319"/>
        <end position="346"/>
    </location>
</feature>
<proteinExistence type="inferred from homology"/>
<feature type="transmembrane region" description="Helical" evidence="8">
    <location>
        <begin position="28"/>
        <end position="52"/>
    </location>
</feature>
<dbReference type="PANTHER" id="PTHR23502">
    <property type="entry name" value="MAJOR FACILITATOR SUPERFAMILY"/>
    <property type="match status" value="1"/>
</dbReference>
<dbReference type="EMBL" id="JAKGBZ010000038">
    <property type="protein sequence ID" value="MCF3948073.1"/>
    <property type="molecule type" value="Genomic_DNA"/>
</dbReference>
<evidence type="ECO:0000256" key="4">
    <source>
        <dbReference type="ARBA" id="ARBA00022475"/>
    </source>
</evidence>
<feature type="transmembrane region" description="Helical" evidence="8">
    <location>
        <begin position="291"/>
        <end position="313"/>
    </location>
</feature>
<evidence type="ECO:0000313" key="10">
    <source>
        <dbReference type="EMBL" id="MCF3948073.1"/>
    </source>
</evidence>
<keyword evidence="7 8" id="KW-0472">Membrane</keyword>
<comment type="similarity">
    <text evidence="2 8">Belongs to the major facilitator superfamily. Bcr/CmlA family.</text>
</comment>
<dbReference type="InterPro" id="IPR004812">
    <property type="entry name" value="Efflux_drug-R_Bcr/CmlA"/>
</dbReference>
<feature type="transmembrane region" description="Helical" evidence="8">
    <location>
        <begin position="58"/>
        <end position="78"/>
    </location>
</feature>
<keyword evidence="11" id="KW-1185">Reference proteome</keyword>
<feature type="transmembrane region" description="Helical" evidence="8">
    <location>
        <begin position="358"/>
        <end position="379"/>
    </location>
</feature>
<gene>
    <name evidence="10" type="ORF">L2A60_15460</name>
</gene>
<evidence type="ECO:0000256" key="3">
    <source>
        <dbReference type="ARBA" id="ARBA00022448"/>
    </source>
</evidence>
<evidence type="ECO:0000256" key="8">
    <source>
        <dbReference type="RuleBase" id="RU365088"/>
    </source>
</evidence>
<accession>A0ABS9DZF5</accession>
<feature type="transmembrane region" description="Helical" evidence="8">
    <location>
        <begin position="117"/>
        <end position="137"/>
    </location>
</feature>
<feature type="transmembrane region" description="Helical" evidence="8">
    <location>
        <begin position="385"/>
        <end position="403"/>
    </location>
</feature>
<protein>
    <recommendedName>
        <fullName evidence="8">Bcr/CflA family efflux transporter</fullName>
    </recommendedName>
</protein>
<feature type="transmembrane region" description="Helical" evidence="8">
    <location>
        <begin position="90"/>
        <end position="111"/>
    </location>
</feature>
<evidence type="ECO:0000256" key="2">
    <source>
        <dbReference type="ARBA" id="ARBA00006236"/>
    </source>
</evidence>
<dbReference type="PANTHER" id="PTHR23502:SF132">
    <property type="entry name" value="POLYAMINE TRANSPORTER 2-RELATED"/>
    <property type="match status" value="1"/>
</dbReference>
<feature type="transmembrane region" description="Helical" evidence="8">
    <location>
        <begin position="229"/>
        <end position="248"/>
    </location>
</feature>
<feature type="transmembrane region" description="Helical" evidence="8">
    <location>
        <begin position="179"/>
        <end position="199"/>
    </location>
</feature>
<dbReference type="NCBIfam" id="TIGR00710">
    <property type="entry name" value="efflux_Bcr_CflA"/>
    <property type="match status" value="1"/>
</dbReference>
<feature type="domain" description="Major facilitator superfamily (MFS) profile" evidence="9">
    <location>
        <begin position="26"/>
        <end position="409"/>
    </location>
</feature>
<sequence>MSGVSSAPITAVATASAPAIPVPCRLPLLLGFLIAIGPVSVDMYLPAFPAIAHDFHDAAAPGLTLAAYFAGLAMGQMTQGPFSDRVGRRLPILLGLALYILASIGCALAWSTGSLSAFRLLAAFGGSASVVIPRAMVRDVADGPAAAMLFSKLMLVMGVAPIIAPILGSVVITFGSWRWIFVLAAIYGVVAIGLVWRLLPDTLSPERRSLVGFRSILIRYGQITTERSFLAHALTGTFAIGALFAYLAGTPGVFIGEFRWQPLEYAALFGANAAIYIGFNQWNPHLVARVGLRPVITVSVILLALGALALTISSMLGGGAVAIVAALFICQASYGFALPSTMVAALSRHAAHAGSASALMGTWQYVGGAITGAVVGAFADGTARPMAITMLGCALFAFAAAAFRPRSVV</sequence>
<keyword evidence="8" id="KW-0997">Cell inner membrane</keyword>
<comment type="subcellular location">
    <subcellularLocation>
        <location evidence="8">Cell inner membrane</location>
        <topology evidence="8">Multi-pass membrane protein</topology>
    </subcellularLocation>
    <subcellularLocation>
        <location evidence="1">Cell membrane</location>
        <topology evidence="1">Multi-pass membrane protein</topology>
    </subcellularLocation>
</comment>
<dbReference type="RefSeq" id="WP_235705358.1">
    <property type="nucleotide sequence ID" value="NZ_JAKGBZ010000038.1"/>
</dbReference>
<feature type="transmembrane region" description="Helical" evidence="8">
    <location>
        <begin position="260"/>
        <end position="279"/>
    </location>
</feature>
<dbReference type="InterPro" id="IPR036259">
    <property type="entry name" value="MFS_trans_sf"/>
</dbReference>
<feature type="transmembrane region" description="Helical" evidence="8">
    <location>
        <begin position="149"/>
        <end position="173"/>
    </location>
</feature>
<organism evidence="10 11">
    <name type="scientific">Acidiphilium iwatense</name>
    <dbReference type="NCBI Taxonomy" id="768198"/>
    <lineage>
        <taxon>Bacteria</taxon>
        <taxon>Pseudomonadati</taxon>
        <taxon>Pseudomonadota</taxon>
        <taxon>Alphaproteobacteria</taxon>
        <taxon>Acetobacterales</taxon>
        <taxon>Acidocellaceae</taxon>
        <taxon>Acidiphilium</taxon>
    </lineage>
</organism>
<evidence type="ECO:0000256" key="1">
    <source>
        <dbReference type="ARBA" id="ARBA00004651"/>
    </source>
</evidence>
<evidence type="ECO:0000259" key="9">
    <source>
        <dbReference type="PROSITE" id="PS50850"/>
    </source>
</evidence>
<reference evidence="10 11" key="1">
    <citation type="submission" date="2022-01" db="EMBL/GenBank/DDBJ databases">
        <authorList>
            <person name="Won M."/>
            <person name="Kim S.-J."/>
            <person name="Kwon S.-W."/>
        </authorList>
    </citation>
    <scope>NUCLEOTIDE SEQUENCE [LARGE SCALE GENOMIC DNA]</scope>
    <source>
        <strain evidence="10 11">KCTC 23505</strain>
    </source>
</reference>
<dbReference type="CDD" id="cd17320">
    <property type="entry name" value="MFS_MdfA_MDR_like"/>
    <property type="match status" value="1"/>
</dbReference>
<keyword evidence="4" id="KW-1003">Cell membrane</keyword>
<evidence type="ECO:0000313" key="11">
    <source>
        <dbReference type="Proteomes" id="UP001521209"/>
    </source>
</evidence>
<keyword evidence="6 8" id="KW-1133">Transmembrane helix</keyword>
<dbReference type="Pfam" id="PF07690">
    <property type="entry name" value="MFS_1"/>
    <property type="match status" value="1"/>
</dbReference>
<evidence type="ECO:0000256" key="7">
    <source>
        <dbReference type="ARBA" id="ARBA00023136"/>
    </source>
</evidence>
<dbReference type="SUPFAM" id="SSF103473">
    <property type="entry name" value="MFS general substrate transporter"/>
    <property type="match status" value="1"/>
</dbReference>
<dbReference type="Gene3D" id="1.20.1720.10">
    <property type="entry name" value="Multidrug resistance protein D"/>
    <property type="match status" value="1"/>
</dbReference>
<keyword evidence="3 8" id="KW-0813">Transport</keyword>
<name>A0ABS9DZF5_9PROT</name>
<dbReference type="Proteomes" id="UP001521209">
    <property type="component" value="Unassembled WGS sequence"/>
</dbReference>